<gene>
    <name evidence="3" type="ORF">BP01DRAFT_298344</name>
</gene>
<dbReference type="PROSITE" id="PS50031">
    <property type="entry name" value="EH"/>
    <property type="match status" value="1"/>
</dbReference>
<feature type="region of interest" description="Disordered" evidence="1">
    <location>
        <begin position="349"/>
        <end position="368"/>
    </location>
</feature>
<protein>
    <recommendedName>
        <fullName evidence="2">EH domain-containing protein</fullName>
    </recommendedName>
</protein>
<feature type="region of interest" description="Disordered" evidence="1">
    <location>
        <begin position="278"/>
        <end position="343"/>
    </location>
</feature>
<dbReference type="OrthoDB" id="10045710at2759"/>
<dbReference type="AlphaFoldDB" id="A0A319ACI8"/>
<dbReference type="STRING" id="1450539.A0A319ACI8"/>
<evidence type="ECO:0000256" key="1">
    <source>
        <dbReference type="SAM" id="MobiDB-lite"/>
    </source>
</evidence>
<dbReference type="Proteomes" id="UP000248349">
    <property type="component" value="Unassembled WGS sequence"/>
</dbReference>
<dbReference type="InterPro" id="IPR011992">
    <property type="entry name" value="EF-hand-dom_pair"/>
</dbReference>
<accession>A0A319ACI8</accession>
<evidence type="ECO:0000313" key="3">
    <source>
        <dbReference type="EMBL" id="PYH44602.1"/>
    </source>
</evidence>
<feature type="compositionally biased region" description="Polar residues" evidence="1">
    <location>
        <begin position="318"/>
        <end position="333"/>
    </location>
</feature>
<dbReference type="GO" id="GO:0005737">
    <property type="term" value="C:cytoplasm"/>
    <property type="evidence" value="ECO:0007669"/>
    <property type="project" value="TreeGrafter"/>
</dbReference>
<dbReference type="InterPro" id="IPR000261">
    <property type="entry name" value="EH_dom"/>
</dbReference>
<dbReference type="Gene3D" id="1.10.238.10">
    <property type="entry name" value="EF-hand"/>
    <property type="match status" value="1"/>
</dbReference>
<dbReference type="PANTHER" id="PTHR11216">
    <property type="entry name" value="EH DOMAIN"/>
    <property type="match status" value="1"/>
</dbReference>
<dbReference type="CDD" id="cd00052">
    <property type="entry name" value="EH"/>
    <property type="match status" value="1"/>
</dbReference>
<dbReference type="SMART" id="SM00027">
    <property type="entry name" value="EH"/>
    <property type="match status" value="1"/>
</dbReference>
<feature type="region of interest" description="Disordered" evidence="1">
    <location>
        <begin position="1"/>
        <end position="224"/>
    </location>
</feature>
<dbReference type="PANTHER" id="PTHR11216:SF31">
    <property type="entry name" value="AT21416P"/>
    <property type="match status" value="1"/>
</dbReference>
<sequence>MNPPASDLASHRSSQSPEPPEFGSVKDKIGRFSAYGQHSESKGPGNVGALRPRTPQQIAAQLAAGRSTPSSWRKPAPTPSSSSASVDLPMRPGGERERPQLLAPKPAWATAASKASFEKILRDEQETGLGDRPLDRKPVRPGSALSDFAQLAATKSRPPPVPRKPWQNPAGTSARPALEKPKDLPSSPPSLPLTEPSGTDEKPPLLPPRPSETPSSSSFKSKIDLASHRALLSSSNLRPRPSSPGVASLYARSVTNSTPSLLDSTSEGVLSDAIVASSLASTRASRERKDPPPPPPRRRPRSRSIVSLGHSKKHDHFQPSSSSTGLRQTLRHPSSSDEEEGYRQHRHIIRKHPHKHHEGNRKRWRSEVSEKDRKKYEGVWAANKGLLVPSPSQVPPGSLPPNASEMVVNLVVRDIWSRSGLPTHVLGQIWDLVDSQKRGLLTREEFVVGMWLIDQQLKGHKLPVRVPDSVWFSVKRISGIKIHALPPS</sequence>
<feature type="compositionally biased region" description="Basic residues" evidence="1">
    <location>
        <begin position="349"/>
        <end position="364"/>
    </location>
</feature>
<feature type="domain" description="EH" evidence="2">
    <location>
        <begin position="372"/>
        <end position="477"/>
    </location>
</feature>
<evidence type="ECO:0000259" key="2">
    <source>
        <dbReference type="PROSITE" id="PS50031"/>
    </source>
</evidence>
<feature type="compositionally biased region" description="Basic and acidic residues" evidence="1">
    <location>
        <begin position="116"/>
        <end position="125"/>
    </location>
</feature>
<evidence type="ECO:0000313" key="4">
    <source>
        <dbReference type="Proteomes" id="UP000248349"/>
    </source>
</evidence>
<organism evidence="3 4">
    <name type="scientific">Aspergillus saccharolyticus JOP 1030-1</name>
    <dbReference type="NCBI Taxonomy" id="1450539"/>
    <lineage>
        <taxon>Eukaryota</taxon>
        <taxon>Fungi</taxon>
        <taxon>Dikarya</taxon>
        <taxon>Ascomycota</taxon>
        <taxon>Pezizomycotina</taxon>
        <taxon>Eurotiomycetes</taxon>
        <taxon>Eurotiomycetidae</taxon>
        <taxon>Eurotiales</taxon>
        <taxon>Aspergillaceae</taxon>
        <taxon>Aspergillus</taxon>
        <taxon>Aspergillus subgen. Circumdati</taxon>
    </lineage>
</organism>
<dbReference type="GeneID" id="37073137"/>
<dbReference type="Pfam" id="PF12763">
    <property type="entry name" value="EH"/>
    <property type="match status" value="1"/>
</dbReference>
<proteinExistence type="predicted"/>
<keyword evidence="4" id="KW-1185">Reference proteome</keyword>
<name>A0A319ACI8_9EURO</name>
<reference evidence="3 4" key="1">
    <citation type="submission" date="2016-12" db="EMBL/GenBank/DDBJ databases">
        <title>The genomes of Aspergillus section Nigri reveals drivers in fungal speciation.</title>
        <authorList>
            <consortium name="DOE Joint Genome Institute"/>
            <person name="Vesth T.C."/>
            <person name="Nybo J."/>
            <person name="Theobald S."/>
            <person name="Brandl J."/>
            <person name="Frisvad J.C."/>
            <person name="Nielsen K.F."/>
            <person name="Lyhne E.K."/>
            <person name="Kogle M.E."/>
            <person name="Kuo A."/>
            <person name="Riley R."/>
            <person name="Clum A."/>
            <person name="Nolan M."/>
            <person name="Lipzen A."/>
            <person name="Salamov A."/>
            <person name="Henrissat B."/>
            <person name="Wiebenga A."/>
            <person name="De Vries R.P."/>
            <person name="Grigoriev I.V."/>
            <person name="Mortensen U.H."/>
            <person name="Andersen M.R."/>
            <person name="Baker S.E."/>
        </authorList>
    </citation>
    <scope>NUCLEOTIDE SEQUENCE [LARGE SCALE GENOMIC DNA]</scope>
    <source>
        <strain evidence="3 4">JOP 1030-1</strain>
    </source>
</reference>
<dbReference type="EMBL" id="KZ821236">
    <property type="protein sequence ID" value="PYH44602.1"/>
    <property type="molecule type" value="Genomic_DNA"/>
</dbReference>
<dbReference type="SUPFAM" id="SSF47473">
    <property type="entry name" value="EF-hand"/>
    <property type="match status" value="1"/>
</dbReference>
<dbReference type="RefSeq" id="XP_025430584.1">
    <property type="nucleotide sequence ID" value="XM_025571909.1"/>
</dbReference>